<dbReference type="Proteomes" id="UP001345013">
    <property type="component" value="Unassembled WGS sequence"/>
</dbReference>
<accession>A0ABR0K564</accession>
<gene>
    <name evidence="2" type="ORF">LTR24_006699</name>
</gene>
<comment type="caution">
    <text evidence="2">The sequence shown here is derived from an EMBL/GenBank/DDBJ whole genome shotgun (WGS) entry which is preliminary data.</text>
</comment>
<organism evidence="2 3">
    <name type="scientific">Lithohypha guttulata</name>
    <dbReference type="NCBI Taxonomy" id="1690604"/>
    <lineage>
        <taxon>Eukaryota</taxon>
        <taxon>Fungi</taxon>
        <taxon>Dikarya</taxon>
        <taxon>Ascomycota</taxon>
        <taxon>Pezizomycotina</taxon>
        <taxon>Eurotiomycetes</taxon>
        <taxon>Chaetothyriomycetidae</taxon>
        <taxon>Chaetothyriales</taxon>
        <taxon>Trichomeriaceae</taxon>
        <taxon>Lithohypha</taxon>
    </lineage>
</organism>
<keyword evidence="3" id="KW-1185">Reference proteome</keyword>
<sequence>MAGPVDNPGKINFVDPKRLVDLANSGIWADFVKKSNEAWTAAGQTNYPRPKGTKGENMSKSFKKYNIRD</sequence>
<evidence type="ECO:0000313" key="3">
    <source>
        <dbReference type="Proteomes" id="UP001345013"/>
    </source>
</evidence>
<dbReference type="EMBL" id="JAVRRG010000090">
    <property type="protein sequence ID" value="KAK5087430.1"/>
    <property type="molecule type" value="Genomic_DNA"/>
</dbReference>
<proteinExistence type="predicted"/>
<name>A0ABR0K564_9EURO</name>
<evidence type="ECO:0000313" key="2">
    <source>
        <dbReference type="EMBL" id="KAK5087430.1"/>
    </source>
</evidence>
<protein>
    <submittedName>
        <fullName evidence="2">Uncharacterized protein</fullName>
    </submittedName>
</protein>
<reference evidence="2 3" key="1">
    <citation type="submission" date="2023-08" db="EMBL/GenBank/DDBJ databases">
        <title>Black Yeasts Isolated from many extreme environments.</title>
        <authorList>
            <person name="Coleine C."/>
            <person name="Stajich J.E."/>
            <person name="Selbmann L."/>
        </authorList>
    </citation>
    <scope>NUCLEOTIDE SEQUENCE [LARGE SCALE GENOMIC DNA]</scope>
    <source>
        <strain evidence="2 3">CCFEE 5885</strain>
    </source>
</reference>
<evidence type="ECO:0000256" key="1">
    <source>
        <dbReference type="SAM" id="MobiDB-lite"/>
    </source>
</evidence>
<feature type="region of interest" description="Disordered" evidence="1">
    <location>
        <begin position="43"/>
        <end position="69"/>
    </location>
</feature>